<comment type="catalytic activity">
    <reaction evidence="3">
        <text>ATP + H2O = ADP + phosphate + H(+)</text>
        <dbReference type="Rhea" id="RHEA:13065"/>
        <dbReference type="ChEBI" id="CHEBI:15377"/>
        <dbReference type="ChEBI" id="CHEBI:15378"/>
        <dbReference type="ChEBI" id="CHEBI:30616"/>
        <dbReference type="ChEBI" id="CHEBI:43474"/>
        <dbReference type="ChEBI" id="CHEBI:456216"/>
        <dbReference type="EC" id="5.6.2.3"/>
    </reaction>
</comment>
<dbReference type="GO" id="GO:0003677">
    <property type="term" value="F:DNA binding"/>
    <property type="evidence" value="ECO:0007669"/>
    <property type="project" value="UniProtKB-UniRule"/>
</dbReference>
<dbReference type="SMART" id="SM00278">
    <property type="entry name" value="HhH1"/>
    <property type="match status" value="3"/>
</dbReference>
<dbReference type="SUPFAM" id="SSF47781">
    <property type="entry name" value="RuvA domain 2-like"/>
    <property type="match status" value="1"/>
</dbReference>
<evidence type="ECO:0000259" key="4">
    <source>
        <dbReference type="SMART" id="SM00278"/>
    </source>
</evidence>
<keyword evidence="3" id="KW-0413">Isomerase</keyword>
<evidence type="ECO:0000256" key="1">
    <source>
        <dbReference type="ARBA" id="ARBA00022741"/>
    </source>
</evidence>
<dbReference type="Gene3D" id="1.10.150.20">
    <property type="entry name" value="5' to 3' exonuclease, C-terminal subdomain"/>
    <property type="match status" value="1"/>
</dbReference>
<dbReference type="Pfam" id="PF14520">
    <property type="entry name" value="HHH_5"/>
    <property type="match status" value="1"/>
</dbReference>
<dbReference type="NCBIfam" id="TIGR01448">
    <property type="entry name" value="recD_rel"/>
    <property type="match status" value="1"/>
</dbReference>
<dbReference type="Gene3D" id="2.30.30.940">
    <property type="match status" value="1"/>
</dbReference>
<proteinExistence type="inferred from homology"/>
<keyword evidence="3 6" id="KW-0347">Helicase</keyword>
<dbReference type="RefSeq" id="WP_013781946.1">
    <property type="nucleotide sequence ID" value="NC_015520.1"/>
</dbReference>
<dbReference type="EC" id="5.6.2.3" evidence="3"/>
<dbReference type="HAMAP" id="MF_01488">
    <property type="entry name" value="RecD2"/>
    <property type="match status" value="1"/>
</dbReference>
<keyword evidence="7" id="KW-1185">Reference proteome</keyword>
<evidence type="ECO:0000256" key="3">
    <source>
        <dbReference type="HAMAP-Rule" id="MF_01488"/>
    </source>
</evidence>
<dbReference type="CDD" id="cd18809">
    <property type="entry name" value="SF1_C_RecD"/>
    <property type="match status" value="1"/>
</dbReference>
<sequence length="741" mass="82423">MQEIECRAENIVYTNEANGFTVLEARWGKKIMTAVGYMPYVAVGEQLLLRGQWVLHPDYGQQFKVESYESYKPTDLKGIERYLASGMIAGIGPSTAKKLVQHFGEKTLDVMQCDPDRLTEIEGIGKSKAEKIAASFAKQAELRQVMVFLQSHGITPSYAVKIYNQYGTETQRVLSENPYRMAEDIYGIGFKTADRMAQSLGIDRMSPYRVACGTKYVLSQASNEGHTFLPRSLLIEKAVALLEVDNDMVSSALTALAISRDIFFEPDQEDTRVYLAPFYYAETGVAAKLYSLASGVDVCDAAGLEERLKAIQKEQGIILAEQQRKAVITALTEGIVVITGGPGTGKTTAINCIIRLMMEQGLKVVLTAPTGRAAKRMTQATGYDAMTIHRLLEYTFSEDEGDSFQRNEKKPLECDAVIVDEVSMVDIILMHNLLKAMRSGMRLVLVGDADQLPSVGPGNVLRDIIGSDIIPVVKLEQVFRQASHSMIVTNAHRINHGQMPYINVKDGDFFMEVKEGQNQIMQTVIQLCTQRLPSYYGYDPLKDIQVLSPMKKGVAGVWNLNAQLQQRLNPPAPHKPERSVGEIIFRLGDRVMQIKNDYNVLWQKREGGEEGQGVFNGDVGYIAHINDEEQCLTVLFDDDKEVVYDFGQLDELQLAYAISVHKSQGSEFPVVVMPIVSGPPMLMARNLLYTAVTRAKELVVLVGRSEHLRSMINNDFVVQRYSGLKERLCAVKAAVAAAERL</sequence>
<dbReference type="GO" id="GO:0016887">
    <property type="term" value="F:ATP hydrolysis activity"/>
    <property type="evidence" value="ECO:0007669"/>
    <property type="project" value="RHEA"/>
</dbReference>
<evidence type="ECO:0000313" key="7">
    <source>
        <dbReference type="Proteomes" id="UP000008457"/>
    </source>
</evidence>
<dbReference type="Proteomes" id="UP000008457">
    <property type="component" value="Chromosome"/>
</dbReference>
<gene>
    <name evidence="3" type="primary">recD2</name>
    <name evidence="6" type="ordered locus">Mahau_2354</name>
</gene>
<dbReference type="Pfam" id="PF14490">
    <property type="entry name" value="HHH_RecD2"/>
    <property type="match status" value="1"/>
</dbReference>
<dbReference type="InterPro" id="IPR003583">
    <property type="entry name" value="Hlx-hairpin-Hlx_DNA-bd_motif"/>
</dbReference>
<organism evidence="6 7">
    <name type="scientific">Mahella australiensis (strain DSM 15567 / CIP 107919 / 50-1 BON)</name>
    <dbReference type="NCBI Taxonomy" id="697281"/>
    <lineage>
        <taxon>Bacteria</taxon>
        <taxon>Bacillati</taxon>
        <taxon>Bacillota</taxon>
        <taxon>Clostridia</taxon>
        <taxon>Thermoanaerobacterales</taxon>
        <taxon>Thermoanaerobacterales Family IV. Incertae Sedis</taxon>
        <taxon>Mahella</taxon>
    </lineage>
</organism>
<keyword evidence="1 3" id="KW-0547">Nucleotide-binding</keyword>
<dbReference type="KEGG" id="mas:Mahau_2354"/>
<dbReference type="OrthoDB" id="9803432at2"/>
<dbReference type="GO" id="GO:0006310">
    <property type="term" value="P:DNA recombination"/>
    <property type="evidence" value="ECO:0007669"/>
    <property type="project" value="InterPro"/>
</dbReference>
<dbReference type="GO" id="GO:0043139">
    <property type="term" value="F:5'-3' DNA helicase activity"/>
    <property type="evidence" value="ECO:0007669"/>
    <property type="project" value="UniProtKB-UniRule"/>
</dbReference>
<dbReference type="eggNOG" id="COG0272">
    <property type="taxonomic scope" value="Bacteria"/>
</dbReference>
<dbReference type="Pfam" id="PF23139">
    <property type="entry name" value="OB_YrrC"/>
    <property type="match status" value="1"/>
</dbReference>
<reference evidence="6 7" key="2">
    <citation type="journal article" date="2011" name="Stand. Genomic Sci.">
        <title>Complete genome sequence of Mahella australiensis type strain (50-1 BON).</title>
        <authorList>
            <person name="Sikorski J."/>
            <person name="Teshima H."/>
            <person name="Nolan M."/>
            <person name="Lucas S."/>
            <person name="Hammon N."/>
            <person name="Deshpande S."/>
            <person name="Cheng J.F."/>
            <person name="Pitluck S."/>
            <person name="Liolios K."/>
            <person name="Pagani I."/>
            <person name="Ivanova N."/>
            <person name="Huntemann M."/>
            <person name="Mavromatis K."/>
            <person name="Ovchinikova G."/>
            <person name="Pati A."/>
            <person name="Tapia R."/>
            <person name="Han C."/>
            <person name="Goodwin L."/>
            <person name="Chen A."/>
            <person name="Palaniappan K."/>
            <person name="Land M."/>
            <person name="Hauser L."/>
            <person name="Ngatchou-Djao O.D."/>
            <person name="Rohde M."/>
            <person name="Pukall R."/>
            <person name="Spring S."/>
            <person name="Abt B."/>
            <person name="Goker M."/>
            <person name="Detter J.C."/>
            <person name="Woyke T."/>
            <person name="Bristow J."/>
            <person name="Markowitz V."/>
            <person name="Hugenholtz P."/>
            <person name="Eisen J.A."/>
            <person name="Kyrpides N.C."/>
            <person name="Klenk H.P."/>
            <person name="Lapidus A."/>
        </authorList>
    </citation>
    <scope>NUCLEOTIDE SEQUENCE [LARGE SCALE GENOMIC DNA]</scope>
    <source>
        <strain evidence="7">DSM 15567 / CIP 107919 / 50-1 BON</strain>
    </source>
</reference>
<feature type="domain" description="Helix-hairpin-helix DNA-binding motif class 1" evidence="4">
    <location>
        <begin position="116"/>
        <end position="135"/>
    </location>
</feature>
<dbReference type="Pfam" id="PF18335">
    <property type="entry name" value="SH3_13"/>
    <property type="match status" value="1"/>
</dbReference>
<dbReference type="InterPro" id="IPR050534">
    <property type="entry name" value="Coronavir_polyprotein_1ab"/>
</dbReference>
<feature type="domain" description="Helix-hairpin-helix DNA-binding motif class 1" evidence="4">
    <location>
        <begin position="81"/>
        <end position="102"/>
    </location>
</feature>
<dbReference type="Pfam" id="PF13245">
    <property type="entry name" value="AAA_19"/>
    <property type="match status" value="1"/>
</dbReference>
<dbReference type="SMART" id="SM00382">
    <property type="entry name" value="AAA"/>
    <property type="match status" value="1"/>
</dbReference>
<dbReference type="InterPro" id="IPR027417">
    <property type="entry name" value="P-loop_NTPase"/>
</dbReference>
<keyword evidence="3 6" id="KW-0378">Hydrolase</keyword>
<feature type="domain" description="Helix-hairpin-helix DNA-binding motif class 1" evidence="4">
    <location>
        <begin position="180"/>
        <end position="199"/>
    </location>
</feature>
<dbReference type="STRING" id="697281.Mahau_2354"/>
<dbReference type="GO" id="GO:0009338">
    <property type="term" value="C:exodeoxyribonuclease V complex"/>
    <property type="evidence" value="ECO:0007669"/>
    <property type="project" value="TreeGrafter"/>
</dbReference>
<dbReference type="GO" id="GO:0017116">
    <property type="term" value="F:single-stranded DNA helicase activity"/>
    <property type="evidence" value="ECO:0007669"/>
    <property type="project" value="TreeGrafter"/>
</dbReference>
<dbReference type="GO" id="GO:0006281">
    <property type="term" value="P:DNA repair"/>
    <property type="evidence" value="ECO:0007669"/>
    <property type="project" value="InterPro"/>
</dbReference>
<name>F3ZWB1_MAHA5</name>
<feature type="binding site" evidence="3">
    <location>
        <begin position="343"/>
        <end position="347"/>
    </location>
    <ligand>
        <name>ATP</name>
        <dbReference type="ChEBI" id="CHEBI:30616"/>
    </ligand>
</feature>
<dbReference type="InterPro" id="IPR041451">
    <property type="entry name" value="RecD2_SH13"/>
</dbReference>
<accession>F3ZWB1</accession>
<dbReference type="InterPro" id="IPR006345">
    <property type="entry name" value="RecD2"/>
</dbReference>
<dbReference type="InterPro" id="IPR010994">
    <property type="entry name" value="RuvA_2-like"/>
</dbReference>
<dbReference type="eggNOG" id="COG0507">
    <property type="taxonomic scope" value="Bacteria"/>
</dbReference>
<protein>
    <recommendedName>
        <fullName evidence="3">ATP-dependent RecD2 DNA helicase</fullName>
        <ecNumber evidence="3">5.6.2.3</ecNumber>
    </recommendedName>
    <alternativeName>
        <fullName evidence="3">DNA 5'-3' helicase subunit RecD2</fullName>
    </alternativeName>
</protein>
<evidence type="ECO:0000256" key="2">
    <source>
        <dbReference type="ARBA" id="ARBA00022840"/>
    </source>
</evidence>
<dbReference type="HOGENOM" id="CLU_007524_0_2_9"/>
<dbReference type="InterPro" id="IPR029493">
    <property type="entry name" value="RecD2-like_HHH"/>
</dbReference>
<dbReference type="CDD" id="cd17933">
    <property type="entry name" value="DEXSc_RecD-like"/>
    <property type="match status" value="1"/>
</dbReference>
<evidence type="ECO:0000313" key="6">
    <source>
        <dbReference type="EMBL" id="AEE97520.1"/>
    </source>
</evidence>
<dbReference type="InterPro" id="IPR003593">
    <property type="entry name" value="AAA+_ATPase"/>
</dbReference>
<comment type="function">
    <text evidence="3">DNA-dependent ATPase and ATP-dependent 5'-3' DNA helicase. Has no activity on blunt DNA or DNA with 3'-overhangs, requires at least 10 bases of 5'-ssDNA for helicase activity.</text>
</comment>
<dbReference type="PANTHER" id="PTHR43788">
    <property type="entry name" value="DNA2/NAM7 HELICASE FAMILY MEMBER"/>
    <property type="match status" value="1"/>
</dbReference>
<dbReference type="AlphaFoldDB" id="F3ZWB1"/>
<keyword evidence="2 3" id="KW-0067">ATP-binding</keyword>
<dbReference type="InterPro" id="IPR055446">
    <property type="entry name" value="RecD2_N_OB"/>
</dbReference>
<dbReference type="Gene3D" id="3.40.50.300">
    <property type="entry name" value="P-loop containing nucleotide triphosphate hydrolases"/>
    <property type="match status" value="2"/>
</dbReference>
<dbReference type="SUPFAM" id="SSF52540">
    <property type="entry name" value="P-loop containing nucleoside triphosphate hydrolases"/>
    <property type="match status" value="1"/>
</dbReference>
<dbReference type="Pfam" id="PF13538">
    <property type="entry name" value="UvrD_C_2"/>
    <property type="match status" value="1"/>
</dbReference>
<reference evidence="7" key="1">
    <citation type="submission" date="2010-11" db="EMBL/GenBank/DDBJ databases">
        <title>The complete genome of Mahella australiensis DSM 15567.</title>
        <authorList>
            <consortium name="US DOE Joint Genome Institute (JGI-PGF)"/>
            <person name="Lucas S."/>
            <person name="Copeland A."/>
            <person name="Lapidus A."/>
            <person name="Bruce D."/>
            <person name="Goodwin L."/>
            <person name="Pitluck S."/>
            <person name="Kyrpides N."/>
            <person name="Mavromatis K."/>
            <person name="Pagani I."/>
            <person name="Ivanova N."/>
            <person name="Teshima H."/>
            <person name="Brettin T."/>
            <person name="Detter J.C."/>
            <person name="Han C."/>
            <person name="Tapia R."/>
            <person name="Land M."/>
            <person name="Hauser L."/>
            <person name="Markowitz V."/>
            <person name="Cheng J.-F."/>
            <person name="Hugenholtz P."/>
            <person name="Woyke T."/>
            <person name="Wu D."/>
            <person name="Spring S."/>
            <person name="Pukall R."/>
            <person name="Steenblock K."/>
            <person name="Schneider S."/>
            <person name="Klenk H.-P."/>
            <person name="Eisen J.A."/>
        </authorList>
    </citation>
    <scope>NUCLEOTIDE SEQUENCE [LARGE SCALE GENOMIC DNA]</scope>
    <source>
        <strain evidence="7">DSM 15567 / CIP 107919 / 50-1 BON</strain>
    </source>
</reference>
<dbReference type="InterPro" id="IPR027785">
    <property type="entry name" value="UvrD-like_helicase_C"/>
</dbReference>
<keyword evidence="3" id="KW-0238">DNA-binding</keyword>
<comment type="similarity">
    <text evidence="3">Belongs to the RecD family. RecD2 subfamily.</text>
</comment>
<feature type="domain" description="AAA+ ATPase" evidence="5">
    <location>
        <begin position="332"/>
        <end position="476"/>
    </location>
</feature>
<dbReference type="PANTHER" id="PTHR43788:SF6">
    <property type="entry name" value="DNA HELICASE B"/>
    <property type="match status" value="1"/>
</dbReference>
<dbReference type="EMBL" id="CP002360">
    <property type="protein sequence ID" value="AEE97520.1"/>
    <property type="molecule type" value="Genomic_DNA"/>
</dbReference>
<dbReference type="Gene3D" id="1.10.10.2220">
    <property type="match status" value="1"/>
</dbReference>
<evidence type="ECO:0000259" key="5">
    <source>
        <dbReference type="SMART" id="SM00382"/>
    </source>
</evidence>
<dbReference type="GO" id="GO:0005524">
    <property type="term" value="F:ATP binding"/>
    <property type="evidence" value="ECO:0007669"/>
    <property type="project" value="UniProtKB-UniRule"/>
</dbReference>